<evidence type="ECO:0000259" key="1">
    <source>
        <dbReference type="PROSITE" id="PS50994"/>
    </source>
</evidence>
<dbReference type="Pfam" id="PF00078">
    <property type="entry name" value="RVT_1"/>
    <property type="match status" value="1"/>
</dbReference>
<dbReference type="InterPro" id="IPR000477">
    <property type="entry name" value="RT_dom"/>
</dbReference>
<accession>A0A6L2M5C1</accession>
<dbReference type="SUPFAM" id="SSF53098">
    <property type="entry name" value="Ribonuclease H-like"/>
    <property type="match status" value="1"/>
</dbReference>
<dbReference type="GO" id="GO:0015074">
    <property type="term" value="P:DNA integration"/>
    <property type="evidence" value="ECO:0007669"/>
    <property type="project" value="InterPro"/>
</dbReference>
<dbReference type="InterPro" id="IPR041588">
    <property type="entry name" value="Integrase_H2C2"/>
</dbReference>
<dbReference type="GO" id="GO:0003676">
    <property type="term" value="F:nucleic acid binding"/>
    <property type="evidence" value="ECO:0007669"/>
    <property type="project" value="InterPro"/>
</dbReference>
<dbReference type="Pfam" id="PF00665">
    <property type="entry name" value="rve"/>
    <property type="match status" value="1"/>
</dbReference>
<keyword evidence="2" id="KW-0548">Nucleotidyltransferase</keyword>
<dbReference type="Gene3D" id="3.30.420.10">
    <property type="entry name" value="Ribonuclease H-like superfamily/Ribonuclease H"/>
    <property type="match status" value="1"/>
</dbReference>
<dbReference type="CDD" id="cd01647">
    <property type="entry name" value="RT_LTR"/>
    <property type="match status" value="1"/>
</dbReference>
<dbReference type="AlphaFoldDB" id="A0A6L2M5C1"/>
<keyword evidence="2" id="KW-0808">Transferase</keyword>
<dbReference type="PROSITE" id="PS50994">
    <property type="entry name" value="INTEGRASE"/>
    <property type="match status" value="1"/>
</dbReference>
<dbReference type="GO" id="GO:0003964">
    <property type="term" value="F:RNA-directed DNA polymerase activity"/>
    <property type="evidence" value="ECO:0007669"/>
    <property type="project" value="UniProtKB-KW"/>
</dbReference>
<dbReference type="Gene3D" id="3.10.10.10">
    <property type="entry name" value="HIV Type 1 Reverse Transcriptase, subunit A, domain 1"/>
    <property type="match status" value="1"/>
</dbReference>
<dbReference type="Gene3D" id="1.10.340.70">
    <property type="match status" value="1"/>
</dbReference>
<sequence>MSYSSRVGLRLMAGKPFLRKMYSINKGAGEGLYGLTTLVPEGYKSFCKFSPCRKLNDATRKDHFPLLFMDQMLERLVGNEFYCFLDGFSGYFQIPINPSDQEKTTFTCLYGTFAYCRMPFGLCNAPRTFQRCMMAIFHDMIKKTMEVFMDDFLVFRDSFSFCLSHLDTMLQRCEDTNLVLNWEKCHFMVKEGIVFGHKISKNGLEVDRSKVDVIAKLSYPTNVKGVRSFLGHVGFYRRFIQDFSKIARPMTHLFEKDTLFVFSKDYIDAFETLKKKLTEAPILVVPDWNLTFELMWTENLAADHLSRLDNPHKDVFENKDINENFPLETLGKVSSMSTPWCMHGQEAYDILKACHEGTTGGHHGANFTAKKVFDAGFFWPTIYKDAHDLVKSCDSWQRQGKISQRDEMPQNVIQVLDYLSKWVEAKALPTNDARVVVKFLKSLFARFGTPKAIISERGTHFCNDKFSKVMSKYGVTHRLFIAYHLQTSGQVEVSNQGLKRILERTVRENRASWSEKLDDALWAFRTAYKTPIGCTPYKSFTITKVFPYGTVELSQPDGPNFKVNGHRVKHYFGGDVPQLVVLDLQTFPMDK</sequence>
<dbReference type="InterPro" id="IPR050951">
    <property type="entry name" value="Retrovirus_Pol_polyprotein"/>
</dbReference>
<gene>
    <name evidence="2" type="ORF">Tci_040365</name>
</gene>
<proteinExistence type="predicted"/>
<reference evidence="2" key="1">
    <citation type="journal article" date="2019" name="Sci. Rep.">
        <title>Draft genome of Tanacetum cinerariifolium, the natural source of mosquito coil.</title>
        <authorList>
            <person name="Yamashiro T."/>
            <person name="Shiraishi A."/>
            <person name="Satake H."/>
            <person name="Nakayama K."/>
        </authorList>
    </citation>
    <scope>NUCLEOTIDE SEQUENCE</scope>
</reference>
<dbReference type="PANTHER" id="PTHR37984">
    <property type="entry name" value="PROTEIN CBG26694"/>
    <property type="match status" value="1"/>
</dbReference>
<protein>
    <submittedName>
        <fullName evidence="2">Reverse transcriptase domain-containing protein</fullName>
    </submittedName>
</protein>
<dbReference type="InterPro" id="IPR043502">
    <property type="entry name" value="DNA/RNA_pol_sf"/>
</dbReference>
<keyword evidence="2" id="KW-0695">RNA-directed DNA polymerase</keyword>
<dbReference type="Pfam" id="PF17921">
    <property type="entry name" value="Integrase_H2C2"/>
    <property type="match status" value="1"/>
</dbReference>
<dbReference type="InterPro" id="IPR043128">
    <property type="entry name" value="Rev_trsase/Diguanyl_cyclase"/>
</dbReference>
<dbReference type="InterPro" id="IPR012337">
    <property type="entry name" value="RNaseH-like_sf"/>
</dbReference>
<evidence type="ECO:0000313" key="2">
    <source>
        <dbReference type="EMBL" id="GEU68387.1"/>
    </source>
</evidence>
<dbReference type="EMBL" id="BKCJ010005740">
    <property type="protein sequence ID" value="GEU68387.1"/>
    <property type="molecule type" value="Genomic_DNA"/>
</dbReference>
<dbReference type="SUPFAM" id="SSF56672">
    <property type="entry name" value="DNA/RNA polymerases"/>
    <property type="match status" value="1"/>
</dbReference>
<dbReference type="InterPro" id="IPR036397">
    <property type="entry name" value="RNaseH_sf"/>
</dbReference>
<feature type="domain" description="Integrase catalytic" evidence="1">
    <location>
        <begin position="387"/>
        <end position="544"/>
    </location>
</feature>
<dbReference type="FunFam" id="3.30.70.270:FF:000063">
    <property type="entry name" value="Zinc knuckle domaincontaining protein"/>
    <property type="match status" value="1"/>
</dbReference>
<dbReference type="PANTHER" id="PTHR37984:SF5">
    <property type="entry name" value="PROTEIN NYNRIN-LIKE"/>
    <property type="match status" value="1"/>
</dbReference>
<organism evidence="2">
    <name type="scientific">Tanacetum cinerariifolium</name>
    <name type="common">Dalmatian daisy</name>
    <name type="synonym">Chrysanthemum cinerariifolium</name>
    <dbReference type="NCBI Taxonomy" id="118510"/>
    <lineage>
        <taxon>Eukaryota</taxon>
        <taxon>Viridiplantae</taxon>
        <taxon>Streptophyta</taxon>
        <taxon>Embryophyta</taxon>
        <taxon>Tracheophyta</taxon>
        <taxon>Spermatophyta</taxon>
        <taxon>Magnoliopsida</taxon>
        <taxon>eudicotyledons</taxon>
        <taxon>Gunneridae</taxon>
        <taxon>Pentapetalae</taxon>
        <taxon>asterids</taxon>
        <taxon>campanulids</taxon>
        <taxon>Asterales</taxon>
        <taxon>Asteraceae</taxon>
        <taxon>Asteroideae</taxon>
        <taxon>Anthemideae</taxon>
        <taxon>Anthemidinae</taxon>
        <taxon>Tanacetum</taxon>
    </lineage>
</organism>
<comment type="caution">
    <text evidence="2">The sequence shown here is derived from an EMBL/GenBank/DDBJ whole genome shotgun (WGS) entry which is preliminary data.</text>
</comment>
<dbReference type="Gene3D" id="3.30.70.270">
    <property type="match status" value="2"/>
</dbReference>
<dbReference type="InterPro" id="IPR001584">
    <property type="entry name" value="Integrase_cat-core"/>
</dbReference>
<name>A0A6L2M5C1_TANCI</name>